<evidence type="ECO:0000256" key="4">
    <source>
        <dbReference type="ARBA" id="ARBA00022763"/>
    </source>
</evidence>
<evidence type="ECO:0000256" key="1">
    <source>
        <dbReference type="ARBA" id="ARBA00001968"/>
    </source>
</evidence>
<dbReference type="EC" id="6.5.1.1" evidence="9"/>
<dbReference type="InterPro" id="IPR050326">
    <property type="entry name" value="NAD_dep_DNA_ligaseB"/>
</dbReference>
<dbReference type="InterPro" id="IPR012340">
    <property type="entry name" value="NA-bd_OB-fold"/>
</dbReference>
<evidence type="ECO:0000313" key="9">
    <source>
        <dbReference type="EMBL" id="MDE1242456.1"/>
    </source>
</evidence>
<dbReference type="InterPro" id="IPR016059">
    <property type="entry name" value="DNA_ligase_ATP-dep_CS"/>
</dbReference>
<dbReference type="InterPro" id="IPR029319">
    <property type="entry name" value="DNA_ligase_OB"/>
</dbReference>
<keyword evidence="5" id="KW-0234">DNA repair</keyword>
<dbReference type="CDD" id="cd08041">
    <property type="entry name" value="OBF_kDNA_ligase_like"/>
    <property type="match status" value="1"/>
</dbReference>
<dbReference type="PROSITE" id="PS50160">
    <property type="entry name" value="DNA_LIGASE_A3"/>
    <property type="match status" value="1"/>
</dbReference>
<accession>A0A9X4IQ21</accession>
<dbReference type="AlphaFoldDB" id="A0A9X4IQ21"/>
<evidence type="ECO:0000259" key="8">
    <source>
        <dbReference type="PROSITE" id="PS50160"/>
    </source>
</evidence>
<evidence type="ECO:0000256" key="6">
    <source>
        <dbReference type="ARBA" id="ARBA00034003"/>
    </source>
</evidence>
<evidence type="ECO:0000256" key="2">
    <source>
        <dbReference type="ARBA" id="ARBA00022598"/>
    </source>
</evidence>
<feature type="domain" description="ATP-dependent DNA ligase family profile" evidence="8">
    <location>
        <begin position="133"/>
        <end position="232"/>
    </location>
</feature>
<evidence type="ECO:0000313" key="10">
    <source>
        <dbReference type="Proteomes" id="UP001140979"/>
    </source>
</evidence>
<comment type="catalytic activity">
    <reaction evidence="6">
        <text>ATP + (deoxyribonucleotide)n-3'-hydroxyl + 5'-phospho-(deoxyribonucleotide)m = (deoxyribonucleotide)n+m + AMP + diphosphate.</text>
        <dbReference type="EC" id="6.5.1.1"/>
    </reaction>
</comment>
<dbReference type="PROSITE" id="PS00333">
    <property type="entry name" value="DNA_LIGASE_A2"/>
    <property type="match status" value="1"/>
</dbReference>
<dbReference type="RefSeq" id="WP_274683216.1">
    <property type="nucleotide sequence ID" value="NZ_JAKNBA010000014.1"/>
</dbReference>
<keyword evidence="2 9" id="KW-0436">Ligase</keyword>
<dbReference type="GO" id="GO:0005524">
    <property type="term" value="F:ATP binding"/>
    <property type="evidence" value="ECO:0007669"/>
    <property type="project" value="InterPro"/>
</dbReference>
<dbReference type="InterPro" id="IPR012310">
    <property type="entry name" value="DNA_ligase_ATP-dep_cent"/>
</dbReference>
<feature type="signal peptide" evidence="7">
    <location>
        <begin position="1"/>
        <end position="20"/>
    </location>
</feature>
<dbReference type="CDD" id="cd07896">
    <property type="entry name" value="Adenylation_kDNA_ligase_like"/>
    <property type="match status" value="1"/>
</dbReference>
<dbReference type="Gene3D" id="3.30.470.30">
    <property type="entry name" value="DNA ligase/mRNA capping enzyme"/>
    <property type="match status" value="1"/>
</dbReference>
<keyword evidence="7" id="KW-0732">Signal</keyword>
<keyword evidence="4" id="KW-0227">DNA damage</keyword>
<gene>
    <name evidence="9" type="ORF">L9W94_09895</name>
</gene>
<dbReference type="NCBIfam" id="NF006592">
    <property type="entry name" value="PRK09125.1"/>
    <property type="match status" value="1"/>
</dbReference>
<evidence type="ECO:0000256" key="7">
    <source>
        <dbReference type="SAM" id="SignalP"/>
    </source>
</evidence>
<protein>
    <submittedName>
        <fullName evidence="9">DNA ligase</fullName>
        <ecNumber evidence="9">6.5.1.1</ecNumber>
    </submittedName>
</protein>
<dbReference type="Gene3D" id="2.40.50.140">
    <property type="entry name" value="Nucleic acid-binding proteins"/>
    <property type="match status" value="1"/>
</dbReference>
<dbReference type="GO" id="GO:0006281">
    <property type="term" value="P:DNA repair"/>
    <property type="evidence" value="ECO:0007669"/>
    <property type="project" value="UniProtKB-KW"/>
</dbReference>
<dbReference type="PANTHER" id="PTHR47810">
    <property type="entry name" value="DNA LIGASE"/>
    <property type="match status" value="1"/>
</dbReference>
<dbReference type="GO" id="GO:0003910">
    <property type="term" value="F:DNA ligase (ATP) activity"/>
    <property type="evidence" value="ECO:0007669"/>
    <property type="project" value="UniProtKB-EC"/>
</dbReference>
<dbReference type="GO" id="GO:0006310">
    <property type="term" value="P:DNA recombination"/>
    <property type="evidence" value="ECO:0007669"/>
    <property type="project" value="InterPro"/>
</dbReference>
<dbReference type="Pfam" id="PF01068">
    <property type="entry name" value="DNA_ligase_A_M"/>
    <property type="match status" value="1"/>
</dbReference>
<dbReference type="SUPFAM" id="SSF56091">
    <property type="entry name" value="DNA ligase/mRNA capping enzyme, catalytic domain"/>
    <property type="match status" value="1"/>
</dbReference>
<dbReference type="GO" id="GO:0006260">
    <property type="term" value="P:DNA replication"/>
    <property type="evidence" value="ECO:0007669"/>
    <property type="project" value="UniProtKB-KW"/>
</dbReference>
<comment type="cofactor">
    <cofactor evidence="1">
        <name>a divalent metal cation</name>
        <dbReference type="ChEBI" id="CHEBI:60240"/>
    </cofactor>
</comment>
<dbReference type="EMBL" id="JAKNBA010000014">
    <property type="protein sequence ID" value="MDE1242456.1"/>
    <property type="molecule type" value="Genomic_DNA"/>
</dbReference>
<evidence type="ECO:0000256" key="5">
    <source>
        <dbReference type="ARBA" id="ARBA00023204"/>
    </source>
</evidence>
<dbReference type="Pfam" id="PF14743">
    <property type="entry name" value="DNA_ligase_OB_2"/>
    <property type="match status" value="1"/>
</dbReference>
<sequence length="282" mass="31948">MLFRLSCLSIAMFSAQHAIATDGSLAFIQVTAANNYQHGINIDEYWKSEKLDGIRAIWNGHDLQTRSGKRINAPAWFTDPLPNYAIEGELWAGRGHFYHVQQTVLDTTPNDEAWMRINLMLFDMPEATGDYQKRYFNIVDLVSKTNSKHVKYIEHTPIASEAELLGYLNSVNDEKGEGVMLRKINARYQAGRSNDMLKLKKHQDSEAMVIGYKLGQGKYEGLMGSVLVKLDNGVEFYVGSGFSDEVRKNPPKIGSTITFRFNGLTAEGKPRFARYLRERPTI</sequence>
<feature type="chain" id="PRO_5040741509" evidence="7">
    <location>
        <begin position="21"/>
        <end position="282"/>
    </location>
</feature>
<dbReference type="Proteomes" id="UP001140979">
    <property type="component" value="Unassembled WGS sequence"/>
</dbReference>
<dbReference type="SUPFAM" id="SSF50249">
    <property type="entry name" value="Nucleic acid-binding proteins"/>
    <property type="match status" value="1"/>
</dbReference>
<dbReference type="Gene3D" id="3.30.1490.70">
    <property type="match status" value="1"/>
</dbReference>
<comment type="caution">
    <text evidence="9">The sequence shown here is derived from an EMBL/GenBank/DDBJ whole genome shotgun (WGS) entry which is preliminary data.</text>
</comment>
<organism evidence="9 10">
    <name type="scientific">Vibrio aestuarianus</name>
    <dbReference type="NCBI Taxonomy" id="28171"/>
    <lineage>
        <taxon>Bacteria</taxon>
        <taxon>Pseudomonadati</taxon>
        <taxon>Pseudomonadota</taxon>
        <taxon>Gammaproteobacteria</taxon>
        <taxon>Vibrionales</taxon>
        <taxon>Vibrionaceae</taxon>
        <taxon>Vibrio</taxon>
    </lineage>
</organism>
<reference evidence="9" key="1">
    <citation type="submission" date="2022-02" db="EMBL/GenBank/DDBJ databases">
        <title>Emergence and expansion in Europe of a Vibrio aestuarianus clonal complex pathogenic for oysters.</title>
        <authorList>
            <person name="Mesnil A."/>
            <person name="Travers M.-A."/>
        </authorList>
    </citation>
    <scope>NUCLEOTIDE SEQUENCE</scope>
    <source>
        <strain evidence="9">19_064_11T1</strain>
    </source>
</reference>
<name>A0A9X4IQ21_9VIBR</name>
<evidence type="ECO:0000256" key="3">
    <source>
        <dbReference type="ARBA" id="ARBA00022705"/>
    </source>
</evidence>
<keyword evidence="3" id="KW-0235">DNA replication</keyword>
<dbReference type="PANTHER" id="PTHR47810:SF1">
    <property type="entry name" value="DNA LIGASE B"/>
    <property type="match status" value="1"/>
</dbReference>
<proteinExistence type="predicted"/>